<sequence length="160" mass="17253">MLTALIAALALSQSATAAPTAEAQVASVLDRLNQASSTADEATYFSLFAPDARFVGTDANEHWTMAQFRAFAEPWFKKDTAWSFPATSRAITIAPIDCRCIAWFEEKLASPSYGETRGSGVMRLTDDGWKIEQYVLSFAVPNDRADAVVAAIKGEAASAH</sequence>
<proteinExistence type="predicted"/>
<feature type="signal peptide" evidence="1">
    <location>
        <begin position="1"/>
        <end position="17"/>
    </location>
</feature>
<dbReference type="Gene3D" id="3.10.450.50">
    <property type="match status" value="1"/>
</dbReference>
<dbReference type="EMBL" id="CP119326">
    <property type="protein sequence ID" value="WEK39253.1"/>
    <property type="molecule type" value="Genomic_DNA"/>
</dbReference>
<feature type="chain" id="PRO_5042481137" evidence="1">
    <location>
        <begin position="18"/>
        <end position="160"/>
    </location>
</feature>
<dbReference type="AlphaFoldDB" id="A0AAJ5X1C5"/>
<evidence type="ECO:0000259" key="2">
    <source>
        <dbReference type="Pfam" id="PF13474"/>
    </source>
</evidence>
<organism evidence="3 4">
    <name type="scientific">Candidatus Brevundimonas colombiensis</name>
    <dbReference type="NCBI Taxonomy" id="3121376"/>
    <lineage>
        <taxon>Bacteria</taxon>
        <taxon>Pseudomonadati</taxon>
        <taxon>Pseudomonadota</taxon>
        <taxon>Alphaproteobacteria</taxon>
        <taxon>Caulobacterales</taxon>
        <taxon>Caulobacteraceae</taxon>
        <taxon>Brevundimonas</taxon>
    </lineage>
</organism>
<dbReference type="InterPro" id="IPR032710">
    <property type="entry name" value="NTF2-like_dom_sf"/>
</dbReference>
<evidence type="ECO:0000313" key="4">
    <source>
        <dbReference type="Proteomes" id="UP001213664"/>
    </source>
</evidence>
<keyword evidence="1" id="KW-0732">Signal</keyword>
<protein>
    <submittedName>
        <fullName evidence="3">Nuclear transport factor 2 family protein</fullName>
    </submittedName>
</protein>
<feature type="domain" description="SnoaL-like" evidence="2">
    <location>
        <begin position="25"/>
        <end position="141"/>
    </location>
</feature>
<dbReference type="InterPro" id="IPR037401">
    <property type="entry name" value="SnoaL-like"/>
</dbReference>
<name>A0AAJ5X1C5_9CAUL</name>
<evidence type="ECO:0000313" key="3">
    <source>
        <dbReference type="EMBL" id="WEK39253.1"/>
    </source>
</evidence>
<dbReference type="SUPFAM" id="SSF54427">
    <property type="entry name" value="NTF2-like"/>
    <property type="match status" value="1"/>
</dbReference>
<accession>A0AAJ5X1C5</accession>
<dbReference type="Proteomes" id="UP001213664">
    <property type="component" value="Chromosome"/>
</dbReference>
<reference evidence="3" key="1">
    <citation type="submission" date="2023-03" db="EMBL/GenBank/DDBJ databases">
        <title>Andean soil-derived lignocellulolytic bacterial consortium as a source of novel taxa and putative plastic-active enzymes.</title>
        <authorList>
            <person name="Diaz-Garcia L."/>
            <person name="Chuvochina M."/>
            <person name="Feuerriegel G."/>
            <person name="Bunk B."/>
            <person name="Sproer C."/>
            <person name="Streit W.R."/>
            <person name="Rodriguez L.M."/>
            <person name="Overmann J."/>
            <person name="Jimenez D.J."/>
        </authorList>
    </citation>
    <scope>NUCLEOTIDE SEQUENCE</scope>
    <source>
        <strain evidence="3">MAG 833</strain>
    </source>
</reference>
<evidence type="ECO:0000256" key="1">
    <source>
        <dbReference type="SAM" id="SignalP"/>
    </source>
</evidence>
<gene>
    <name evidence="3" type="ORF">P0Y50_11965</name>
</gene>
<dbReference type="Pfam" id="PF13474">
    <property type="entry name" value="SnoaL_3"/>
    <property type="match status" value="1"/>
</dbReference>